<dbReference type="EMBL" id="BKCJ010006031">
    <property type="protein sequence ID" value="GEU69972.1"/>
    <property type="molecule type" value="Genomic_DNA"/>
</dbReference>
<dbReference type="AlphaFoldDB" id="A0A6L2MB98"/>
<sequence>MGGEGFASWVFRRMHMGCWGEDVGVIGCSGVYGIGLGRRVYSSGLRNSHKLDLRARVAHSVVAYDDLPRSLGQNWHASKPSMLCVLALRKWVPQSLMIAFGVPNREKRDFKNFTTTLASLVGSVLASTYFESVVGTVVSSGRSTVASCEDVDSFLVCNTPPDHLIRTGFEKEMGHGSGNLRKILDKSSIETSMPEKTSDPLDGSWVRHVEKELPKTEKSSMKTSMVCSIMSWKIGIIHR</sequence>
<name>A0A6L2MB98_TANCI</name>
<organism evidence="1">
    <name type="scientific">Tanacetum cinerariifolium</name>
    <name type="common">Dalmatian daisy</name>
    <name type="synonym">Chrysanthemum cinerariifolium</name>
    <dbReference type="NCBI Taxonomy" id="118510"/>
    <lineage>
        <taxon>Eukaryota</taxon>
        <taxon>Viridiplantae</taxon>
        <taxon>Streptophyta</taxon>
        <taxon>Embryophyta</taxon>
        <taxon>Tracheophyta</taxon>
        <taxon>Spermatophyta</taxon>
        <taxon>Magnoliopsida</taxon>
        <taxon>eudicotyledons</taxon>
        <taxon>Gunneridae</taxon>
        <taxon>Pentapetalae</taxon>
        <taxon>asterids</taxon>
        <taxon>campanulids</taxon>
        <taxon>Asterales</taxon>
        <taxon>Asteraceae</taxon>
        <taxon>Asteroideae</taxon>
        <taxon>Anthemideae</taxon>
        <taxon>Anthemidinae</taxon>
        <taxon>Tanacetum</taxon>
    </lineage>
</organism>
<reference evidence="1" key="1">
    <citation type="journal article" date="2019" name="Sci. Rep.">
        <title>Draft genome of Tanacetum cinerariifolium, the natural source of mosquito coil.</title>
        <authorList>
            <person name="Yamashiro T."/>
            <person name="Shiraishi A."/>
            <person name="Satake H."/>
            <person name="Nakayama K."/>
        </authorList>
    </citation>
    <scope>NUCLEOTIDE SEQUENCE</scope>
</reference>
<accession>A0A6L2MB98</accession>
<protein>
    <submittedName>
        <fullName evidence="1">Uncharacterized protein</fullName>
    </submittedName>
</protein>
<gene>
    <name evidence="1" type="ORF">Tci_041950</name>
</gene>
<proteinExistence type="predicted"/>
<evidence type="ECO:0000313" key="1">
    <source>
        <dbReference type="EMBL" id="GEU69972.1"/>
    </source>
</evidence>
<comment type="caution">
    <text evidence="1">The sequence shown here is derived from an EMBL/GenBank/DDBJ whole genome shotgun (WGS) entry which is preliminary data.</text>
</comment>